<dbReference type="CDD" id="cd01741">
    <property type="entry name" value="GATase1_1"/>
    <property type="match status" value="1"/>
</dbReference>
<keyword evidence="3" id="KW-1185">Reference proteome</keyword>
<dbReference type="GO" id="GO:0005829">
    <property type="term" value="C:cytosol"/>
    <property type="evidence" value="ECO:0007669"/>
    <property type="project" value="TreeGrafter"/>
</dbReference>
<feature type="domain" description="Glutamine amidotransferase" evidence="1">
    <location>
        <begin position="78"/>
        <end position="201"/>
    </location>
</feature>
<name>A0A368NME2_9GAMM</name>
<dbReference type="SUPFAM" id="SSF52317">
    <property type="entry name" value="Class I glutamine amidotransferase-like"/>
    <property type="match status" value="1"/>
</dbReference>
<accession>A0A368NME2</accession>
<dbReference type="InterPro" id="IPR029062">
    <property type="entry name" value="Class_I_gatase-like"/>
</dbReference>
<gene>
    <name evidence="2" type="ORF">DU002_03660</name>
</gene>
<dbReference type="GO" id="GO:0016740">
    <property type="term" value="F:transferase activity"/>
    <property type="evidence" value="ECO:0007669"/>
    <property type="project" value="UniProtKB-KW"/>
</dbReference>
<dbReference type="Proteomes" id="UP000252558">
    <property type="component" value="Unassembled WGS sequence"/>
</dbReference>
<protein>
    <submittedName>
        <fullName evidence="2">Type 1 glutamine amidotransferase</fullName>
    </submittedName>
</protein>
<dbReference type="PANTHER" id="PTHR42695">
    <property type="entry name" value="GLUTAMINE AMIDOTRANSFERASE YLR126C-RELATED"/>
    <property type="match status" value="1"/>
</dbReference>
<evidence type="ECO:0000259" key="1">
    <source>
        <dbReference type="Pfam" id="PF00117"/>
    </source>
</evidence>
<reference evidence="2 3" key="1">
    <citation type="submission" date="2018-07" db="EMBL/GenBank/DDBJ databases">
        <title>Corallincola holothuriorum sp. nov., a new facultative anaerobe isolated from sea cucumber Apostichopus japonicus.</title>
        <authorList>
            <person name="Xia H."/>
        </authorList>
    </citation>
    <scope>NUCLEOTIDE SEQUENCE [LARGE SCALE GENOMIC DNA]</scope>
    <source>
        <strain evidence="2 3">C4</strain>
    </source>
</reference>
<sequence length="255" mass="28356">MPHRVSNKPREALRVLLLQIRNDSVTRLEELTSFATFCGLNEEQFSVLNVFDQPHFEPEVIDKFDAVLVGGSSDASVLEPIDYPFVPDAAALLRYCIDIKMPTFCSCFGHQLAVVALGGEVIRDETDYEMGTIPISLTAAAQTDPLFHDTTNPFYAVSVHRERAPQIPENCTLLAETAPCSHSFKVNNAPFWTTQFHPEVDRQVLIDRLSLYAHKYTQNSAQLHAVLSSAVETPESNALLRKFIDRVVLAAPANA</sequence>
<dbReference type="Pfam" id="PF00117">
    <property type="entry name" value="GATase"/>
    <property type="match status" value="1"/>
</dbReference>
<comment type="caution">
    <text evidence="2">The sequence shown here is derived from an EMBL/GenBank/DDBJ whole genome shotgun (WGS) entry which is preliminary data.</text>
</comment>
<keyword evidence="2" id="KW-0315">Glutamine amidotransferase</keyword>
<proteinExistence type="predicted"/>
<dbReference type="OrthoDB" id="9813383at2"/>
<dbReference type="AlphaFoldDB" id="A0A368NME2"/>
<organism evidence="2 3">
    <name type="scientific">Corallincola holothuriorum</name>
    <dbReference type="NCBI Taxonomy" id="2282215"/>
    <lineage>
        <taxon>Bacteria</taxon>
        <taxon>Pseudomonadati</taxon>
        <taxon>Pseudomonadota</taxon>
        <taxon>Gammaproteobacteria</taxon>
        <taxon>Alteromonadales</taxon>
        <taxon>Psychromonadaceae</taxon>
        <taxon>Corallincola</taxon>
    </lineage>
</organism>
<keyword evidence="2" id="KW-0808">Transferase</keyword>
<dbReference type="PROSITE" id="PS51273">
    <property type="entry name" value="GATASE_TYPE_1"/>
    <property type="match status" value="1"/>
</dbReference>
<dbReference type="PANTHER" id="PTHR42695:SF5">
    <property type="entry name" value="GLUTAMINE AMIDOTRANSFERASE YLR126C-RELATED"/>
    <property type="match status" value="1"/>
</dbReference>
<dbReference type="RefSeq" id="WP_114337007.1">
    <property type="nucleotide sequence ID" value="NZ_QPID01000002.1"/>
</dbReference>
<dbReference type="InterPro" id="IPR017926">
    <property type="entry name" value="GATASE"/>
</dbReference>
<dbReference type="InterPro" id="IPR044992">
    <property type="entry name" value="ChyE-like"/>
</dbReference>
<dbReference type="Gene3D" id="3.40.50.880">
    <property type="match status" value="1"/>
</dbReference>
<dbReference type="EMBL" id="QPID01000002">
    <property type="protein sequence ID" value="RCU51578.1"/>
    <property type="molecule type" value="Genomic_DNA"/>
</dbReference>
<evidence type="ECO:0000313" key="2">
    <source>
        <dbReference type="EMBL" id="RCU51578.1"/>
    </source>
</evidence>
<evidence type="ECO:0000313" key="3">
    <source>
        <dbReference type="Proteomes" id="UP000252558"/>
    </source>
</evidence>